<evidence type="ECO:0000313" key="1">
    <source>
        <dbReference type="EMBL" id="KAJ7557243.1"/>
    </source>
</evidence>
<keyword evidence="2" id="KW-1185">Reference proteome</keyword>
<protein>
    <submittedName>
        <fullName evidence="1">Uncharacterized protein</fullName>
    </submittedName>
</protein>
<evidence type="ECO:0000313" key="2">
    <source>
        <dbReference type="Proteomes" id="UP001162992"/>
    </source>
</evidence>
<sequence length="269" mass="27916">MPSMAGMNSGGGRLPPPFSFHRPEHMPISEDEQSGSSGPAGVRKRGMPLEGMAQGGGEGEVVKKPRGRPPGSKNKPKPPIIITRDAGTGMRPHVFEVASGCDVVESIATFARRQQRGLCVLGGSGTVSNVTLRQPAAPGATITLHGRFEILSLSGAYLLPPAPFTSAGFTISLAGAQGQVLGGSVVGALMAASPVLIIAASFIGQSYDRLPLNDEDQMQLSVSGSHMTGLQNDPCNMSLYNISQNALANYPVPPDHVLAWAAAGVRPPF</sequence>
<comment type="caution">
    <text evidence="1">The sequence shown here is derived from an EMBL/GenBank/DDBJ whole genome shotgun (WGS) entry which is preliminary data.</text>
</comment>
<organism evidence="1 2">
    <name type="scientific">Diphasiastrum complanatum</name>
    <name type="common">Issler's clubmoss</name>
    <name type="synonym">Lycopodium complanatum</name>
    <dbReference type="NCBI Taxonomy" id="34168"/>
    <lineage>
        <taxon>Eukaryota</taxon>
        <taxon>Viridiplantae</taxon>
        <taxon>Streptophyta</taxon>
        <taxon>Embryophyta</taxon>
        <taxon>Tracheophyta</taxon>
        <taxon>Lycopodiopsida</taxon>
        <taxon>Lycopodiales</taxon>
        <taxon>Lycopodiaceae</taxon>
        <taxon>Lycopodioideae</taxon>
        <taxon>Diphasiastrum</taxon>
    </lineage>
</organism>
<proteinExistence type="predicted"/>
<reference evidence="2" key="1">
    <citation type="journal article" date="2024" name="Proc. Natl. Acad. Sci. U.S.A.">
        <title>Extraordinary preservation of gene collinearity over three hundred million years revealed in homosporous lycophytes.</title>
        <authorList>
            <person name="Li C."/>
            <person name="Wickell D."/>
            <person name="Kuo L.Y."/>
            <person name="Chen X."/>
            <person name="Nie B."/>
            <person name="Liao X."/>
            <person name="Peng D."/>
            <person name="Ji J."/>
            <person name="Jenkins J."/>
            <person name="Williams M."/>
            <person name="Shu S."/>
            <person name="Plott C."/>
            <person name="Barry K."/>
            <person name="Rajasekar S."/>
            <person name="Grimwood J."/>
            <person name="Han X."/>
            <person name="Sun S."/>
            <person name="Hou Z."/>
            <person name="He W."/>
            <person name="Dai G."/>
            <person name="Sun C."/>
            <person name="Schmutz J."/>
            <person name="Leebens-Mack J.H."/>
            <person name="Li F.W."/>
            <person name="Wang L."/>
        </authorList>
    </citation>
    <scope>NUCLEOTIDE SEQUENCE [LARGE SCALE GENOMIC DNA]</scope>
    <source>
        <strain evidence="2">cv. PW_Plant_1</strain>
    </source>
</reference>
<name>A0ACC2DT08_DIPCM</name>
<accession>A0ACC2DT08</accession>
<gene>
    <name evidence="1" type="ORF">O6H91_05G118500</name>
</gene>
<dbReference type="EMBL" id="CM055096">
    <property type="protein sequence ID" value="KAJ7557243.1"/>
    <property type="molecule type" value="Genomic_DNA"/>
</dbReference>
<dbReference type="Proteomes" id="UP001162992">
    <property type="component" value="Chromosome 5"/>
</dbReference>